<dbReference type="AlphaFoldDB" id="A0A0C3AR87"/>
<dbReference type="STRING" id="765440.A0A0C3AR87"/>
<dbReference type="InParanoid" id="A0A0C3AR87"/>
<organism evidence="1 2">
    <name type="scientific">Piloderma croceum (strain F 1598)</name>
    <dbReference type="NCBI Taxonomy" id="765440"/>
    <lineage>
        <taxon>Eukaryota</taxon>
        <taxon>Fungi</taxon>
        <taxon>Dikarya</taxon>
        <taxon>Basidiomycota</taxon>
        <taxon>Agaricomycotina</taxon>
        <taxon>Agaricomycetes</taxon>
        <taxon>Agaricomycetidae</taxon>
        <taxon>Atheliales</taxon>
        <taxon>Atheliaceae</taxon>
        <taxon>Piloderma</taxon>
    </lineage>
</organism>
<name>A0A0C3AR87_PILCF</name>
<dbReference type="HOGENOM" id="CLU_1856051_0_0_1"/>
<proteinExistence type="predicted"/>
<dbReference type="Proteomes" id="UP000054166">
    <property type="component" value="Unassembled WGS sequence"/>
</dbReference>
<reference evidence="2" key="2">
    <citation type="submission" date="2015-01" db="EMBL/GenBank/DDBJ databases">
        <title>Evolutionary Origins and Diversification of the Mycorrhizal Mutualists.</title>
        <authorList>
            <consortium name="DOE Joint Genome Institute"/>
            <consortium name="Mycorrhizal Genomics Consortium"/>
            <person name="Kohler A."/>
            <person name="Kuo A."/>
            <person name="Nagy L.G."/>
            <person name="Floudas D."/>
            <person name="Copeland A."/>
            <person name="Barry K.W."/>
            <person name="Cichocki N."/>
            <person name="Veneault-Fourrey C."/>
            <person name="LaButti K."/>
            <person name="Lindquist E.A."/>
            <person name="Lipzen A."/>
            <person name="Lundell T."/>
            <person name="Morin E."/>
            <person name="Murat C."/>
            <person name="Riley R."/>
            <person name="Ohm R."/>
            <person name="Sun H."/>
            <person name="Tunlid A."/>
            <person name="Henrissat B."/>
            <person name="Grigoriev I.V."/>
            <person name="Hibbett D.S."/>
            <person name="Martin F."/>
        </authorList>
    </citation>
    <scope>NUCLEOTIDE SEQUENCE [LARGE SCALE GENOMIC DNA]</scope>
    <source>
        <strain evidence="2">F 1598</strain>
    </source>
</reference>
<sequence>MDQMTGGRKVFDIVIKTPVNILSCRCTPEWTSLPRYNKLFDGDSAATPPSCPCIVESIPSVGQREFHARGFLDRMPSWKSTESISMVESSPVDPFNMRRGDSLYDLNTQFERLVSGQESEYGDAPPAYDAVGTSTAVW</sequence>
<keyword evidence="2" id="KW-1185">Reference proteome</keyword>
<accession>A0A0C3AR87</accession>
<reference evidence="1 2" key="1">
    <citation type="submission" date="2014-04" db="EMBL/GenBank/DDBJ databases">
        <authorList>
            <consortium name="DOE Joint Genome Institute"/>
            <person name="Kuo A."/>
            <person name="Tarkka M."/>
            <person name="Buscot F."/>
            <person name="Kohler A."/>
            <person name="Nagy L.G."/>
            <person name="Floudas D."/>
            <person name="Copeland A."/>
            <person name="Barry K.W."/>
            <person name="Cichocki N."/>
            <person name="Veneault-Fourrey C."/>
            <person name="LaButti K."/>
            <person name="Lindquist E.A."/>
            <person name="Lipzen A."/>
            <person name="Lundell T."/>
            <person name="Morin E."/>
            <person name="Murat C."/>
            <person name="Sun H."/>
            <person name="Tunlid A."/>
            <person name="Henrissat B."/>
            <person name="Grigoriev I.V."/>
            <person name="Hibbett D.S."/>
            <person name="Martin F."/>
            <person name="Nordberg H.P."/>
            <person name="Cantor M.N."/>
            <person name="Hua S.X."/>
        </authorList>
    </citation>
    <scope>NUCLEOTIDE SEQUENCE [LARGE SCALE GENOMIC DNA]</scope>
    <source>
        <strain evidence="1 2">F 1598</strain>
    </source>
</reference>
<dbReference type="EMBL" id="KN833034">
    <property type="protein sequence ID" value="KIM76453.1"/>
    <property type="molecule type" value="Genomic_DNA"/>
</dbReference>
<evidence type="ECO:0000313" key="1">
    <source>
        <dbReference type="EMBL" id="KIM76453.1"/>
    </source>
</evidence>
<gene>
    <name evidence="1" type="ORF">PILCRDRAFT_826231</name>
</gene>
<protein>
    <submittedName>
        <fullName evidence="1">Uncharacterized protein</fullName>
    </submittedName>
</protein>
<dbReference type="OrthoDB" id="2238745at2759"/>
<evidence type="ECO:0000313" key="2">
    <source>
        <dbReference type="Proteomes" id="UP000054166"/>
    </source>
</evidence>